<dbReference type="AlphaFoldDB" id="A0A0B2SJW3"/>
<dbReference type="Proteomes" id="UP000053555">
    <property type="component" value="Unassembled WGS sequence"/>
</dbReference>
<accession>A0A0B2SJW3</accession>
<reference evidence="1" key="1">
    <citation type="submission" date="2014-07" db="EMBL/GenBank/DDBJ databases">
        <title>Identification of a novel salt tolerance gene in wild soybean by whole-genome sequencing.</title>
        <authorList>
            <person name="Lam H.-M."/>
            <person name="Qi X."/>
            <person name="Li M.-W."/>
            <person name="Liu X."/>
            <person name="Xie M."/>
            <person name="Ni M."/>
            <person name="Xu X."/>
        </authorList>
    </citation>
    <scope>NUCLEOTIDE SEQUENCE [LARGE SCALE GENOMIC DNA]</scope>
    <source>
        <tissue evidence="1">Root</tissue>
    </source>
</reference>
<proteinExistence type="predicted"/>
<gene>
    <name evidence="1" type="ORF">glysoja_027208</name>
</gene>
<dbReference type="EMBL" id="KN643148">
    <property type="protein sequence ID" value="KHN44597.1"/>
    <property type="molecule type" value="Genomic_DNA"/>
</dbReference>
<sequence>MHIYMEQEFKQLHLTPLCSLSFCHPPPLPSFFSLLVHIHITPMLAYTLQDFPSEYTPQLFSDSQRWPLYQSMDNVRMHYKGIRLLIPDFM</sequence>
<organism evidence="1">
    <name type="scientific">Glycine soja</name>
    <name type="common">Wild soybean</name>
    <dbReference type="NCBI Taxonomy" id="3848"/>
    <lineage>
        <taxon>Eukaryota</taxon>
        <taxon>Viridiplantae</taxon>
        <taxon>Streptophyta</taxon>
        <taxon>Embryophyta</taxon>
        <taxon>Tracheophyta</taxon>
        <taxon>Spermatophyta</taxon>
        <taxon>Magnoliopsida</taxon>
        <taxon>eudicotyledons</taxon>
        <taxon>Gunneridae</taxon>
        <taxon>Pentapetalae</taxon>
        <taxon>rosids</taxon>
        <taxon>fabids</taxon>
        <taxon>Fabales</taxon>
        <taxon>Fabaceae</taxon>
        <taxon>Papilionoideae</taxon>
        <taxon>50 kb inversion clade</taxon>
        <taxon>NPAAA clade</taxon>
        <taxon>indigoferoid/millettioid clade</taxon>
        <taxon>Phaseoleae</taxon>
        <taxon>Glycine</taxon>
        <taxon>Glycine subgen. Soja</taxon>
    </lineage>
</organism>
<name>A0A0B2SJW3_GLYSO</name>
<evidence type="ECO:0000313" key="1">
    <source>
        <dbReference type="EMBL" id="KHN44597.1"/>
    </source>
</evidence>
<protein>
    <submittedName>
        <fullName evidence="1">Uncharacterized protein</fullName>
    </submittedName>
</protein>